<dbReference type="InterPro" id="IPR057884">
    <property type="entry name" value="FN3_RIM-BP1/2/3"/>
</dbReference>
<feature type="compositionally biased region" description="Low complexity" evidence="7">
    <location>
        <begin position="3923"/>
        <end position="3941"/>
    </location>
</feature>
<dbReference type="GO" id="GO:0005737">
    <property type="term" value="C:cytoplasm"/>
    <property type="evidence" value="ECO:0007669"/>
    <property type="project" value="TreeGrafter"/>
</dbReference>
<feature type="region of interest" description="Disordered" evidence="7">
    <location>
        <begin position="3523"/>
        <end position="3631"/>
    </location>
</feature>
<dbReference type="PROSITE" id="PS50297">
    <property type="entry name" value="ANK_REP_REGION"/>
    <property type="match status" value="4"/>
</dbReference>
<feature type="repeat" description="ANK" evidence="4">
    <location>
        <begin position="3463"/>
        <end position="3495"/>
    </location>
</feature>
<feature type="compositionally biased region" description="Basic and acidic residues" evidence="7">
    <location>
        <begin position="1977"/>
        <end position="1987"/>
    </location>
</feature>
<dbReference type="SUPFAM" id="SSF48403">
    <property type="entry name" value="Ankyrin repeat"/>
    <property type="match status" value="1"/>
</dbReference>
<accession>A0AA88XZH5</accession>
<feature type="coiled-coil region" evidence="6">
    <location>
        <begin position="1565"/>
        <end position="1627"/>
    </location>
</feature>
<dbReference type="Pfam" id="PF13637">
    <property type="entry name" value="Ank_4"/>
    <property type="match status" value="1"/>
</dbReference>
<feature type="compositionally biased region" description="Basic and acidic residues" evidence="7">
    <location>
        <begin position="1092"/>
        <end position="1104"/>
    </location>
</feature>
<feature type="compositionally biased region" description="Basic and acidic residues" evidence="7">
    <location>
        <begin position="1132"/>
        <end position="1143"/>
    </location>
</feature>
<feature type="region of interest" description="Disordered" evidence="7">
    <location>
        <begin position="232"/>
        <end position="257"/>
    </location>
</feature>
<feature type="coiled-coil region" evidence="6">
    <location>
        <begin position="1733"/>
        <end position="1823"/>
    </location>
</feature>
<evidence type="ECO:0000313" key="9">
    <source>
        <dbReference type="EMBL" id="KAK3094793.1"/>
    </source>
</evidence>
<dbReference type="PANTHER" id="PTHR24198">
    <property type="entry name" value="ANKYRIN REPEAT AND PROTEIN KINASE DOMAIN-CONTAINING PROTEIN"/>
    <property type="match status" value="1"/>
</dbReference>
<evidence type="ECO:0000256" key="6">
    <source>
        <dbReference type="SAM" id="Coils"/>
    </source>
</evidence>
<feature type="compositionally biased region" description="Polar residues" evidence="7">
    <location>
        <begin position="3960"/>
        <end position="3970"/>
    </location>
</feature>
<evidence type="ECO:0000256" key="7">
    <source>
        <dbReference type="SAM" id="MobiDB-lite"/>
    </source>
</evidence>
<dbReference type="Gene3D" id="1.25.40.20">
    <property type="entry name" value="Ankyrin repeat-containing domain"/>
    <property type="match status" value="2"/>
</dbReference>
<dbReference type="SMART" id="SM00326">
    <property type="entry name" value="SH3"/>
    <property type="match status" value="2"/>
</dbReference>
<feature type="repeat" description="ANK" evidence="4">
    <location>
        <begin position="3360"/>
        <end position="3392"/>
    </location>
</feature>
<evidence type="ECO:0000256" key="1">
    <source>
        <dbReference type="ARBA" id="ARBA00022443"/>
    </source>
</evidence>
<feature type="region of interest" description="Disordered" evidence="7">
    <location>
        <begin position="1977"/>
        <end position="2005"/>
    </location>
</feature>
<feature type="compositionally biased region" description="Polar residues" evidence="7">
    <location>
        <begin position="3849"/>
        <end position="3889"/>
    </location>
</feature>
<feature type="coiled-coil region" evidence="6">
    <location>
        <begin position="879"/>
        <end position="1043"/>
    </location>
</feature>
<comment type="caution">
    <text evidence="9">The sequence shown here is derived from an EMBL/GenBank/DDBJ whole genome shotgun (WGS) entry which is preliminary data.</text>
</comment>
<keyword evidence="2" id="KW-0677">Repeat</keyword>
<feature type="coiled-coil region" evidence="6">
    <location>
        <begin position="264"/>
        <end position="376"/>
    </location>
</feature>
<name>A0AA88XZH5_PINIB</name>
<feature type="compositionally biased region" description="Basic residues" evidence="7">
    <location>
        <begin position="2249"/>
        <end position="2260"/>
    </location>
</feature>
<feature type="coiled-coil region" evidence="6">
    <location>
        <begin position="141"/>
        <end position="220"/>
    </location>
</feature>
<dbReference type="InterPro" id="IPR002110">
    <property type="entry name" value="Ankyrin_rpt"/>
</dbReference>
<feature type="region of interest" description="Disordered" evidence="7">
    <location>
        <begin position="2336"/>
        <end position="2412"/>
    </location>
</feature>
<dbReference type="PROSITE" id="PS50088">
    <property type="entry name" value="ANK_REPEAT"/>
    <property type="match status" value="4"/>
</dbReference>
<dbReference type="InterPro" id="IPR036116">
    <property type="entry name" value="FN3_sf"/>
</dbReference>
<evidence type="ECO:0000256" key="2">
    <source>
        <dbReference type="ARBA" id="ARBA00022737"/>
    </source>
</evidence>
<gene>
    <name evidence="9" type="ORF">FSP39_006308</name>
</gene>
<dbReference type="InterPro" id="IPR003961">
    <property type="entry name" value="FN3_dom"/>
</dbReference>
<dbReference type="SMART" id="SM00248">
    <property type="entry name" value="ANK"/>
    <property type="match status" value="7"/>
</dbReference>
<keyword evidence="3 4" id="KW-0040">ANK repeat</keyword>
<feature type="region of interest" description="Disordered" evidence="7">
    <location>
        <begin position="1082"/>
        <end position="1104"/>
    </location>
</feature>
<dbReference type="SUPFAM" id="SSF50044">
    <property type="entry name" value="SH3-domain"/>
    <property type="match status" value="1"/>
</dbReference>
<feature type="domain" description="SH3" evidence="8">
    <location>
        <begin position="2819"/>
        <end position="2886"/>
    </location>
</feature>
<dbReference type="SUPFAM" id="SSF49265">
    <property type="entry name" value="Fibronectin type III"/>
    <property type="match status" value="1"/>
</dbReference>
<evidence type="ECO:0000313" key="10">
    <source>
        <dbReference type="Proteomes" id="UP001186944"/>
    </source>
</evidence>
<keyword evidence="6" id="KW-0175">Coiled coil</keyword>
<dbReference type="InterPro" id="IPR036028">
    <property type="entry name" value="SH3-like_dom_sf"/>
</dbReference>
<feature type="repeat" description="ANK" evidence="4">
    <location>
        <begin position="3259"/>
        <end position="3291"/>
    </location>
</feature>
<evidence type="ECO:0000256" key="3">
    <source>
        <dbReference type="ARBA" id="ARBA00023043"/>
    </source>
</evidence>
<evidence type="ECO:0000259" key="8">
    <source>
        <dbReference type="PROSITE" id="PS50002"/>
    </source>
</evidence>
<dbReference type="Pfam" id="PF25523">
    <property type="entry name" value="Ig_RIMBP2"/>
    <property type="match status" value="1"/>
</dbReference>
<feature type="coiled-coil region" evidence="6">
    <location>
        <begin position="2465"/>
        <end position="2506"/>
    </location>
</feature>
<keyword evidence="10" id="KW-1185">Reference proteome</keyword>
<dbReference type="InterPro" id="IPR001452">
    <property type="entry name" value="SH3_domain"/>
</dbReference>
<feature type="region of interest" description="Disordered" evidence="7">
    <location>
        <begin position="1132"/>
        <end position="1153"/>
    </location>
</feature>
<feature type="compositionally biased region" description="Acidic residues" evidence="7">
    <location>
        <begin position="2226"/>
        <end position="2235"/>
    </location>
</feature>
<feature type="coiled-coil region" evidence="6">
    <location>
        <begin position="676"/>
        <end position="833"/>
    </location>
</feature>
<feature type="compositionally biased region" description="Basic and acidic residues" evidence="7">
    <location>
        <begin position="1996"/>
        <end position="2005"/>
    </location>
</feature>
<feature type="compositionally biased region" description="Low complexity" evidence="7">
    <location>
        <begin position="3899"/>
        <end position="3916"/>
    </location>
</feature>
<dbReference type="Gene3D" id="2.30.30.40">
    <property type="entry name" value="SH3 Domains"/>
    <property type="match status" value="2"/>
</dbReference>
<feature type="compositionally biased region" description="Low complexity" evidence="7">
    <location>
        <begin position="3538"/>
        <end position="3566"/>
    </location>
</feature>
<protein>
    <recommendedName>
        <fullName evidence="8">SH3 domain-containing protein</fullName>
    </recommendedName>
</protein>
<proteinExistence type="predicted"/>
<feature type="region of interest" description="Disordered" evidence="7">
    <location>
        <begin position="377"/>
        <end position="405"/>
    </location>
</feature>
<reference evidence="9" key="1">
    <citation type="submission" date="2019-08" db="EMBL/GenBank/DDBJ databases">
        <title>The improved chromosome-level genome for the pearl oyster Pinctada fucata martensii using PacBio sequencing and Hi-C.</title>
        <authorList>
            <person name="Zheng Z."/>
        </authorList>
    </citation>
    <scope>NUCLEOTIDE SEQUENCE</scope>
    <source>
        <strain evidence="9">ZZ-2019</strain>
        <tissue evidence="9">Adductor muscle</tissue>
    </source>
</reference>
<dbReference type="InterPro" id="IPR036770">
    <property type="entry name" value="Ankyrin_rpt-contain_sf"/>
</dbReference>
<evidence type="ECO:0000256" key="4">
    <source>
        <dbReference type="PROSITE-ProRule" id="PRU00023"/>
    </source>
</evidence>
<feature type="compositionally biased region" description="Polar residues" evidence="7">
    <location>
        <begin position="2339"/>
        <end position="2350"/>
    </location>
</feature>
<feature type="compositionally biased region" description="Basic and acidic residues" evidence="7">
    <location>
        <begin position="3729"/>
        <end position="3740"/>
    </location>
</feature>
<feature type="coiled-coil region" evidence="6">
    <location>
        <begin position="1165"/>
        <end position="1381"/>
    </location>
</feature>
<feature type="region of interest" description="Disordered" evidence="7">
    <location>
        <begin position="2917"/>
        <end position="2969"/>
    </location>
</feature>
<organism evidence="9 10">
    <name type="scientific">Pinctada imbricata</name>
    <name type="common">Atlantic pearl-oyster</name>
    <name type="synonym">Pinctada martensii</name>
    <dbReference type="NCBI Taxonomy" id="66713"/>
    <lineage>
        <taxon>Eukaryota</taxon>
        <taxon>Metazoa</taxon>
        <taxon>Spiralia</taxon>
        <taxon>Lophotrochozoa</taxon>
        <taxon>Mollusca</taxon>
        <taxon>Bivalvia</taxon>
        <taxon>Autobranchia</taxon>
        <taxon>Pteriomorphia</taxon>
        <taxon>Pterioida</taxon>
        <taxon>Pterioidea</taxon>
        <taxon>Pteriidae</taxon>
        <taxon>Pinctada</taxon>
    </lineage>
</organism>
<feature type="compositionally biased region" description="Polar residues" evidence="7">
    <location>
        <begin position="2917"/>
        <end position="2941"/>
    </location>
</feature>
<feature type="compositionally biased region" description="Polar residues" evidence="7">
    <location>
        <begin position="3585"/>
        <end position="3594"/>
    </location>
</feature>
<feature type="region of interest" description="Disordered" evidence="7">
    <location>
        <begin position="3705"/>
        <end position="3970"/>
    </location>
</feature>
<feature type="repeat" description="ANK" evidence="4">
    <location>
        <begin position="3393"/>
        <end position="3415"/>
    </location>
</feature>
<feature type="compositionally biased region" description="Acidic residues" evidence="7">
    <location>
        <begin position="385"/>
        <end position="405"/>
    </location>
</feature>
<dbReference type="PANTHER" id="PTHR24198:SF188">
    <property type="entry name" value="ANKYRIN REPEAT DOMAIN 55"/>
    <property type="match status" value="1"/>
</dbReference>
<dbReference type="Pfam" id="PF12796">
    <property type="entry name" value="Ank_2"/>
    <property type="match status" value="2"/>
</dbReference>
<feature type="region of interest" description="Disordered" evidence="7">
    <location>
        <begin position="1659"/>
        <end position="1680"/>
    </location>
</feature>
<dbReference type="InterPro" id="IPR013783">
    <property type="entry name" value="Ig-like_fold"/>
</dbReference>
<dbReference type="CDD" id="cd00063">
    <property type="entry name" value="FN3"/>
    <property type="match status" value="1"/>
</dbReference>
<feature type="coiled-coil region" evidence="6">
    <location>
        <begin position="2533"/>
        <end position="2640"/>
    </location>
</feature>
<sequence>MESCHSVKLCELKFKAPPSQRTCRQPAHSALTQLINIIEKLRFREYAVPDISSKLRDKNRSMQCTESVLGGNQGDMEVEYGTNQSQQYRTAIGTLELELIKLQQNNECLVQENTAQHKRMRMLEQKLKPLQDKNKSFLEKNIELTNSNRSLEGQVQRLTDEGNKLRDQCEQNKKKIKHLTQLLNQEKSERGDLEIKYCELEDIRRQYIEQRKQIDELKGNLMMKYPRETTSGFDVNADSSVTDNDSPMSTSLETQDLSADDSIQEVCENKYQQLMKEYLQLQRTHSQLQTHTANQELQLRSQLESDLFTSQYNIEKLQTLLSQSQETIDKLNKRIIVLKSEVESKEKKNDDLKTKLSEADERIETLEFQLVEIETTSADTSFNDKEDDEDDGKEDDDDDDEDDEDEFQLALEDIPMMTDSHTRGNVLSFHGNKVIPQHMQSLEDMVRDLQVKVVQLQEENCRLEERLAHAQKGTLSLEEREAREVMTAKEFHSEGSQTDDLVTQAVILLDKIIQTDKTKPDNVHNIDKDTLLLLQREITALREENSLLNERLLLQNEADAEDPNESFHSRISEMSDICENLQERLNCSETSERQMKEKLKLAEDTINDLESHEISARDMLDKAKSGEVETRRRLSEAEHKISELKELILDKDVYEMNLSEKVQFLEQAEIISAQKIGELEGKNELLQQRLDLKEDLEADILLLETLKDKIAILENENNVLNTKIAELEENEETLKNNWLKAAENDANRSQIYESKIKSLESLNNDLKSRIKDLQENSDVFSLSGPSLATELSESGSLAIPAESDSVSKLQNRLRQLEEELSETRDKRDADIEVLQDKIGKLKDNEVKLSESLLECELAERELKSRIAIYEGNSSSAEKMMQYEGKIKEMQNSREDLLDRLDSMEDHEVNLKTRMKETEEVYEQRLSVLEKELENCAERETALTSKVNYFEQREKELDDKVKQYDKEVTILKSENEEIKSLLDQNDSPDMDVHHELELSIGKKARLEKEVEELRQTILDQDSELEQLRSDNEDLNERLIELDSSEQECMEKMMRLEQECKRLKHFRDKCDILEDAENKLMERVSELEESENNLSEKVRELEETEDKLRSALEKRTPEMTSEVKPEVVITTESKEARVKEDKETDTTDLVESPEHGRNSIVGMFQHLQDVESQNQKLNDELLSLRGADNLNRNLTEKVRLLESSEDSLMERVMELEESEDKLKQEVARLKASASVEVADIIAETADLRKSVELLKVNVEMLESENEDYTDKIQEYLIKLESAEQTIAQLEKENSEYKEKISNSEEQICFLETNLAKSEKTLKNEQEKIESFLKSEEKLFKSIASEKTRADELNRKYSDVNEKLTKYEKENASLKEEKEELLMQSRGKRKLSQSLEMERSRVEDLVCALSALQKVHSENISDHEKKVSQLEDMLADIEEKEIKNLKRIDELSNQNQQLLAENERVSELSDENMVLLKIIENNKSKQDDDVEMEQDGGDVGQISGETQNTFVRPVEICDACRVAREQQQMASIEDADDSETGCLACTVAETRQSYEDCKRCKEEQDVTITSLQSNLEDIHREKEDLLKRCSELSGDLSQLESSNSNFSSENKLLSEKLKNIESELHSKEAEFLSKEKHLQAQVDSLRTSEKYLQQKLDSVESAYGSGDNSQCNDPDVKSYDWSPEEVNASQDELLSRIQILERSNRSLECRLEYFEAADKQTDIMLDKPEDILRQRIIELEKLEKHLKIQVSELEKDREELYEITRKDKNTIHEQNIKIHELQLAEKTVKIQIEKCEATERELYSKIEDLEDQIRKMEDRISELTILEMRLKKLVQKYKLDEEVWLSKSQDLSVSLSELSVSEAQLKQHVGNLEKEKMTLAEKSEYLELRLKEVENAETSLIQRAKDQENLEISMNNKLSELQRAQSNAEMQVIELHTINLDLSQRLNQSMADNAVLNQMASQLQNQVSQLQEQLQNLQESETKFKGERAQASRSHKNRVKDTENGETEERIQQLEEAESQLKVKLNQAQRNENRLLIKIRELESQTTLDLSKSQKERLPRKLEDCQRRIMVLQNHNEELRELVNGSQGATELQGAKMALLEQVGLMEQTVYHLQNVVNQASLKKGADSHRKDYEALQNGLLQIAESIKILQQLLGQYQEEEIDNLDQITPDRTHLSYARFNGERCGPHADRRTRGQKVVMSKVHGRPVQKLANQMVNMEYKGRELLDDQSDASTVEEEPMVKQVQGKTNMPHTRKVAKSSKGHPRQDGPISSEGKAEMYMPPEEAHWMEVESRLLPLDNGRWIQVGKATGVQSKAPERSHNTHDQELVLGLTLASESEESFDAQNDTDSSMWSPVQKRRKFRSVHGTTDKHERILPQKSSSSTLANHLHSYATDSMSEGGDATPTYLSDDNREGVVPQGMVGYMDGSLPDSGLGTTSLTSTGKQSYLREKLAAIGRTLEKQSLMQEANDETESEENITMQQLTNANREIKNLKEKINTMERDLERKTQYITMLENFMDKVHQLLSQKNEKPEAEVIQAIEAELQKTMEEVRGLDLRKSEHSEDLPSLNALLDKRERELKAKTSEVDSLLQELKQWQDECRTIEDMRTNALDAVRVLEMEVANLHRAEKELKHSKEAYSTLNQETESIERTKEDALMALAPLKARINHLSQKCREKDSLLRRLGEELRRTKEGGQDQRTVLEELSTMEQRMEQEEYNTQYSTLPSMSRGSRRQKYRGVTASMTDLDDTSSTSSVIDGQENVAYSDTETLHRGHMGKMRNRRHDAPWNIRTTKGYSRSLPHIHHLHKRRGDSFSAKPLPVGHMPPDPMFVAVVDYDPDLYSRSGRREAELTLKEWDQVKVIGPLDETGYYEAVSNGLRGLVPAAYLRPASLSDVDHRSWTANRPTVHPHLNSSPERIIQVHTQLQQSHSPQNHGTSNDMTSLTNGHQSSSPQSSPIPPTSQTSNVSTRIPDPPRNFRIEKVINQHTIMLAWTPPHLKENSYSNGVKVLGYKIYINGKLHQHAQSPHIAKTIVKNIDTSHSLILAIQTTGTTGQVSDLVETKLDRQELRRDVNVQDSDVYRTGKKRSFVGIYDFVPSPGKNVDSELIFQAGDHITVYGEERMDGYYYGEVWWVDRHCKTSAWTDTVRLLPGQTLSDFCLGRRQTLSNFCLDRQYGISDTDIESDAWQAHTAAAKGEIHHIVQAVQQDPSVLEQEDGNGKMMATVSHKVQPIQQDPSVLDRRMGMVSRIIQAVRQDPSVLEQKDGKGLTPLMHAVKNRQMGAMKKLIKLGANINAQDSHGRTSLATAVYQGWYEGVVYLLRKSAKQSIAEKSGRLPIHASTYDKDIRIIGALLQTLSKEEVCQTDNEKMTALHWAAFHNRPEHFQLLMMSGVDLNAQDIDGKTPLHWAAQNGSVECCTIIIQCCKGPELINRLDYSGKSAVHYSSAAGHSLLLRQLADVDGCHLELEDPDDRTPLHWAAAMGQTECVKILLDHGVSASPMDLEGGSPLEYAQQSGHSGCTKLLEDKLGIKHSPSVKTKHKKGKKSAASDSGRKSAASTTSSHKSGSSDTGTGTNRSPFGRLKDLFKSKGKRNNSTTPTTSEKTSDSIEMKVISDNSPGRKSSKTKENKSGANKNKVSMPKDIPQVLHNIVVPKIIFSSVDSDEEGVLLKHRRKHKKSKKHVAEVLSEEVHQEPEIILGRHKKQTGVLSSSPNNFLPPVMSPRISPIPPKLTTAQDLPKEPPPRKSTKELAPLRVPVGAGKSSPLPEKVARLKREKNGHGRSPTPPPLSSYSENQRKLQGLSPLAETPYFHALSAKQPAPKFTTQPSLEVTTDDEYDDVLFGPPKSGRITSRRQSRDTSPWSHVNSYEQNELLSMSPPKSGQSLPSRRQSQDTSPWLQVNGDGQGDILSLSSRSSRSRTISSRRQSQDHLSVSSGQRSGLSSAHSGHSSENNFKLSPIPPSYGRKSPLLTTGSPPQLSTLEKRTLDRTIQSLLH</sequence>
<dbReference type="Proteomes" id="UP001186944">
    <property type="component" value="Unassembled WGS sequence"/>
</dbReference>
<keyword evidence="1 5" id="KW-0728">SH3 domain</keyword>
<feature type="coiled-coil region" evidence="6">
    <location>
        <begin position="578"/>
        <end position="647"/>
    </location>
</feature>
<dbReference type="EMBL" id="VSWD01000008">
    <property type="protein sequence ID" value="KAK3094793.1"/>
    <property type="molecule type" value="Genomic_DNA"/>
</dbReference>
<feature type="region of interest" description="Disordered" evidence="7">
    <location>
        <begin position="2226"/>
        <end position="2272"/>
    </location>
</feature>
<feature type="compositionally biased region" description="Basic and acidic residues" evidence="7">
    <location>
        <begin position="3760"/>
        <end position="3770"/>
    </location>
</feature>
<feature type="coiled-coil region" evidence="6">
    <location>
        <begin position="1417"/>
        <end position="1468"/>
    </location>
</feature>
<evidence type="ECO:0000256" key="5">
    <source>
        <dbReference type="PROSITE-ProRule" id="PRU00192"/>
    </source>
</evidence>
<dbReference type="PROSITE" id="PS50002">
    <property type="entry name" value="SH3"/>
    <property type="match status" value="1"/>
</dbReference>
<dbReference type="Gene3D" id="2.60.40.10">
    <property type="entry name" value="Immunoglobulins"/>
    <property type="match status" value="1"/>
</dbReference>
<feature type="compositionally biased region" description="Low complexity" evidence="7">
    <location>
        <begin position="2942"/>
        <end position="2958"/>
    </location>
</feature>